<name>A0A5A8CEJ3_CAFRO</name>
<dbReference type="InterPro" id="IPR032675">
    <property type="entry name" value="LRR_dom_sf"/>
</dbReference>
<protein>
    <recommendedName>
        <fullName evidence="1">F-box/LRR-repeat protein 15-like leucin rich repeat domain-containing protein</fullName>
    </recommendedName>
</protein>
<accession>A0A5A8CEJ3</accession>
<keyword evidence="3" id="KW-1185">Reference proteome</keyword>
<sequence>MWATPGWDAPPIGWEAKPAASGSLPRLDELAADAVVMAWAGEAATRKLGADESMMFESIRDAAPGAAERLLSSAVSRGAHVAAMFGPGIRNVSLRGAALDRKLGSQLAECTDCVLLGLTGCGGIDEDAVAEATARMPLRSVTLDGTVDALLSGAAAVGLAACPALERLDVRGTPLAEGAADAMLERLELRGCTCIDPESLSAGVAAMLAGGAARHLGLAETGSLDLSWNERLSPAALLACLERAADLRRLELRNVGCDCDEMMSDAQARVLFQACSRLETVVLTRCDGVGDGAAEALAALPCLGSLDLSWSQALSDAGLASLLAGAGAPLRHLRLEGCKSITEAGLRLVPSLPGAGALRSLELQWVNSAGAGEAAALRAGMPLARVVDYFGGAMDE</sequence>
<dbReference type="Proteomes" id="UP000323011">
    <property type="component" value="Unassembled WGS sequence"/>
</dbReference>
<dbReference type="Gene3D" id="3.80.10.10">
    <property type="entry name" value="Ribonuclease Inhibitor"/>
    <property type="match status" value="2"/>
</dbReference>
<feature type="domain" description="F-box/LRR-repeat protein 15-like leucin rich repeat" evidence="1">
    <location>
        <begin position="269"/>
        <end position="347"/>
    </location>
</feature>
<dbReference type="SUPFAM" id="SSF52047">
    <property type="entry name" value="RNI-like"/>
    <property type="match status" value="1"/>
</dbReference>
<reference evidence="2 3" key="1">
    <citation type="submission" date="2019-07" db="EMBL/GenBank/DDBJ databases">
        <title>Genomes of Cafeteria roenbergensis.</title>
        <authorList>
            <person name="Fischer M.G."/>
            <person name="Hackl T."/>
            <person name="Roman M."/>
        </authorList>
    </citation>
    <scope>NUCLEOTIDE SEQUENCE [LARGE SCALE GENOMIC DNA]</scope>
    <source>
        <strain evidence="2 3">BVI</strain>
    </source>
</reference>
<evidence type="ECO:0000313" key="3">
    <source>
        <dbReference type="Proteomes" id="UP000323011"/>
    </source>
</evidence>
<dbReference type="GO" id="GO:0031146">
    <property type="term" value="P:SCF-dependent proteasomal ubiquitin-dependent protein catabolic process"/>
    <property type="evidence" value="ECO:0007669"/>
    <property type="project" value="TreeGrafter"/>
</dbReference>
<dbReference type="PANTHER" id="PTHR13318">
    <property type="entry name" value="PARTNER OF PAIRED, ISOFORM B-RELATED"/>
    <property type="match status" value="1"/>
</dbReference>
<dbReference type="SMART" id="SM00367">
    <property type="entry name" value="LRR_CC"/>
    <property type="match status" value="4"/>
</dbReference>
<dbReference type="OMA" id="FLANCWD"/>
<evidence type="ECO:0000259" key="1">
    <source>
        <dbReference type="Pfam" id="PF25372"/>
    </source>
</evidence>
<dbReference type="InterPro" id="IPR057207">
    <property type="entry name" value="FBXL15_LRR"/>
</dbReference>
<dbReference type="EMBL" id="VLTN01000027">
    <property type="protein sequence ID" value="KAA0151406.1"/>
    <property type="molecule type" value="Genomic_DNA"/>
</dbReference>
<evidence type="ECO:0000313" key="2">
    <source>
        <dbReference type="EMBL" id="KAA0151406.1"/>
    </source>
</evidence>
<dbReference type="InterPro" id="IPR006553">
    <property type="entry name" value="Leu-rich_rpt_Cys-con_subtyp"/>
</dbReference>
<dbReference type="Pfam" id="PF25372">
    <property type="entry name" value="DUF7885"/>
    <property type="match status" value="1"/>
</dbReference>
<proteinExistence type="predicted"/>
<comment type="caution">
    <text evidence="2">The sequence shown here is derived from an EMBL/GenBank/DDBJ whole genome shotgun (WGS) entry which is preliminary data.</text>
</comment>
<organism evidence="2 3">
    <name type="scientific">Cafeteria roenbergensis</name>
    <name type="common">Marine flagellate</name>
    <dbReference type="NCBI Taxonomy" id="33653"/>
    <lineage>
        <taxon>Eukaryota</taxon>
        <taxon>Sar</taxon>
        <taxon>Stramenopiles</taxon>
        <taxon>Bigyra</taxon>
        <taxon>Opalozoa</taxon>
        <taxon>Bicosoecida</taxon>
        <taxon>Cafeteriaceae</taxon>
        <taxon>Cafeteria</taxon>
    </lineage>
</organism>
<dbReference type="AlphaFoldDB" id="A0A5A8CEJ3"/>
<gene>
    <name evidence="2" type="ORF">FNF29_04605</name>
</gene>
<dbReference type="GO" id="GO:0019005">
    <property type="term" value="C:SCF ubiquitin ligase complex"/>
    <property type="evidence" value="ECO:0007669"/>
    <property type="project" value="TreeGrafter"/>
</dbReference>